<dbReference type="EMBL" id="NFKP01000017">
    <property type="protein sequence ID" value="OUP68550.1"/>
    <property type="molecule type" value="Genomic_DNA"/>
</dbReference>
<reference evidence="3" key="1">
    <citation type="submission" date="2017-04" db="EMBL/GenBank/DDBJ databases">
        <title>Function of individual gut microbiota members based on whole genome sequencing of pure cultures obtained from chicken caecum.</title>
        <authorList>
            <person name="Medvecky M."/>
            <person name="Cejkova D."/>
            <person name="Polansky O."/>
            <person name="Karasova D."/>
            <person name="Kubasova T."/>
            <person name="Cizek A."/>
            <person name="Rychlik I."/>
        </authorList>
    </citation>
    <scope>NUCLEOTIDE SEQUENCE [LARGE SCALE GENOMIC DNA]</scope>
    <source>
        <strain evidence="3">An175</strain>
    </source>
</reference>
<dbReference type="Proteomes" id="UP000196386">
    <property type="component" value="Unassembled WGS sequence"/>
</dbReference>
<sequence>MSLELSERVKIAYKKLKASVYFDKTQLPLRDQLIVYESQDIESHLETLVQNLTGSDHDWNTFIDQILSGVSILVYPKKLQEGPENTVILNSSSTPIRMEKPQFFIDLPVDGHVLGVLWVLSVGRMLDKNCEDDSEGMYEHSYGNRLKKNLVNPESGDITYSPHLFEPYFSQYESWRDHGLERAKERLNDKQDAVILTLDFKSFYYSVDMLETDFENFSKSYNRSELWIQRVNYFVYRVLRQYSDMIRPICSGTELSIADRTILPIGFLPSNILSNWVLTSFDNAVIKQWNPVYYGRYVDDIIIVDKVEKNSPLYKRARNKDETQQLTSDDVIELFLQKCERPVLQIYEKETCKKEKDDDITYEINTELFSSPHCHICVQNSKVKVFYFQSGATQALLKCFQTQIARNVSEFRMMPDMDRVLYGKDYSEIFNLRNSDSINKLRSVDGITINKFALSKFLGKYRKVCGLINDKKEENAFEKDLMVILDEQTLIDNYGVWERILEILVVNNRIKLLEQCALRILSAIRRLEIPEDKVHPNGIHVKDGLLRVFRAALCRTTALTWSAEINHVIEKIHETLSENSNQFDCSSQVLKLFIPDLIHRARLDCCRFRMINKYVLPLPIDCILNQLMGEDHPDIHLCELSENIEILDSEWVSNPYCYYPYMVTPQEISFFLLCAGICNGKIYNAQEHETELKRIYLNCNFPNIERTENHTLYELEEIKVTSFNSFNGLHSLNSSNIPDNNSHVIYVGRKDPCNYKNKLCVAIGNAELKVDNFKAALNKKPNRSYQRYRNLSKMLDAAIDQQVDLLVFPENYLPLEWLPTVSRFCANNQIGLITGIEHVLFGSKNPVVYNLTAVILPYVHNDQKFAHIFYHSKVRFSPEEKRQIEGHYCTCKEGNGYQLFGWHNVWFPVYCCYELASIKDRTLFHSYADMVVAVEWNKDIAYFSSIIESMCRDLHCYCIQANSSGPGDSRVLQPTKSELRDIIKTKGGKNPCILAADINVAALREFQSLHYSLQKDSGGFKPTPPDFDREILKRKQDGTLFQWFKENSF</sequence>
<dbReference type="Gene3D" id="3.60.110.10">
    <property type="entry name" value="Carbon-nitrogen hydrolase"/>
    <property type="match status" value="1"/>
</dbReference>
<dbReference type="InterPro" id="IPR000477">
    <property type="entry name" value="RT_dom"/>
</dbReference>
<dbReference type="AlphaFoldDB" id="A0A1Y4MZ67"/>
<dbReference type="InterPro" id="IPR036526">
    <property type="entry name" value="C-N_Hydrolase_sf"/>
</dbReference>
<evidence type="ECO:0000313" key="3">
    <source>
        <dbReference type="Proteomes" id="UP000196386"/>
    </source>
</evidence>
<dbReference type="Pfam" id="PF00078">
    <property type="entry name" value="RVT_1"/>
    <property type="match status" value="1"/>
</dbReference>
<organism evidence="2 3">
    <name type="scientific">Anaerotruncus colihominis</name>
    <dbReference type="NCBI Taxonomy" id="169435"/>
    <lineage>
        <taxon>Bacteria</taxon>
        <taxon>Bacillati</taxon>
        <taxon>Bacillota</taxon>
        <taxon>Clostridia</taxon>
        <taxon>Eubacteriales</taxon>
        <taxon>Oscillospiraceae</taxon>
        <taxon>Anaerotruncus</taxon>
    </lineage>
</organism>
<gene>
    <name evidence="2" type="ORF">B5F11_13325</name>
</gene>
<proteinExistence type="predicted"/>
<comment type="caution">
    <text evidence="2">The sequence shown here is derived from an EMBL/GenBank/DDBJ whole genome shotgun (WGS) entry which is preliminary data.</text>
</comment>
<feature type="domain" description="Reverse transcriptase" evidence="1">
    <location>
        <begin position="177"/>
        <end position="339"/>
    </location>
</feature>
<evidence type="ECO:0000259" key="1">
    <source>
        <dbReference type="Pfam" id="PF00078"/>
    </source>
</evidence>
<protein>
    <recommendedName>
        <fullName evidence="1">Reverse transcriptase domain-containing protein</fullName>
    </recommendedName>
</protein>
<dbReference type="RefSeq" id="WP_087302023.1">
    <property type="nucleotide sequence ID" value="NZ_NFKP01000017.1"/>
</dbReference>
<evidence type="ECO:0000313" key="2">
    <source>
        <dbReference type="EMBL" id="OUP68550.1"/>
    </source>
</evidence>
<accession>A0A1Y4MZ67</accession>
<dbReference type="SUPFAM" id="SSF56317">
    <property type="entry name" value="Carbon-nitrogen hydrolase"/>
    <property type="match status" value="1"/>
</dbReference>
<name>A0A1Y4MZ67_9FIRM</name>